<dbReference type="InterPro" id="IPR036097">
    <property type="entry name" value="HisK_dim/P_sf"/>
</dbReference>
<keyword evidence="8" id="KW-0472">Membrane</keyword>
<evidence type="ECO:0000313" key="11">
    <source>
        <dbReference type="Proteomes" id="UP000652477"/>
    </source>
</evidence>
<dbReference type="InterPro" id="IPR036890">
    <property type="entry name" value="HATPase_C_sf"/>
</dbReference>
<dbReference type="PANTHER" id="PTHR45453">
    <property type="entry name" value="PHOSPHATE REGULON SENSOR PROTEIN PHOR"/>
    <property type="match status" value="1"/>
</dbReference>
<evidence type="ECO:0000256" key="7">
    <source>
        <dbReference type="ARBA" id="ARBA00023012"/>
    </source>
</evidence>
<dbReference type="InterPro" id="IPR005467">
    <property type="entry name" value="His_kinase_dom"/>
</dbReference>
<proteinExistence type="predicted"/>
<evidence type="ECO:0000259" key="9">
    <source>
        <dbReference type="PROSITE" id="PS50109"/>
    </source>
</evidence>
<keyword evidence="11" id="KW-1185">Reference proteome</keyword>
<dbReference type="EMBL" id="JACOPF010000002">
    <property type="protein sequence ID" value="MBC5689676.1"/>
    <property type="molecule type" value="Genomic_DNA"/>
</dbReference>
<keyword evidence="4" id="KW-0597">Phosphoprotein</keyword>
<organism evidence="10 11">
    <name type="scientific">Mediterraneibacter hominis</name>
    <dbReference type="NCBI Taxonomy" id="2763054"/>
    <lineage>
        <taxon>Bacteria</taxon>
        <taxon>Bacillati</taxon>
        <taxon>Bacillota</taxon>
        <taxon>Clostridia</taxon>
        <taxon>Lachnospirales</taxon>
        <taxon>Lachnospiraceae</taxon>
        <taxon>Mediterraneibacter</taxon>
    </lineage>
</organism>
<comment type="caution">
    <text evidence="10">The sequence shown here is derived from an EMBL/GenBank/DDBJ whole genome shotgun (WGS) entry which is preliminary data.</text>
</comment>
<dbReference type="Pfam" id="PF02518">
    <property type="entry name" value="HATPase_c"/>
    <property type="match status" value="1"/>
</dbReference>
<evidence type="ECO:0000256" key="4">
    <source>
        <dbReference type="ARBA" id="ARBA00022553"/>
    </source>
</evidence>
<dbReference type="Proteomes" id="UP000652477">
    <property type="component" value="Unassembled WGS sequence"/>
</dbReference>
<dbReference type="PANTHER" id="PTHR45453:SF1">
    <property type="entry name" value="PHOSPHATE REGULON SENSOR PROTEIN PHOR"/>
    <property type="match status" value="1"/>
</dbReference>
<evidence type="ECO:0000256" key="1">
    <source>
        <dbReference type="ARBA" id="ARBA00000085"/>
    </source>
</evidence>
<sequence length="308" mass="34782">MSQWGITAVALGSVLLITGAIWLYMRRQYILFTEAVCSSIDKILEGGAENTFQTESDELLSKIQMQLVRLQEITAFHAQESERQKQKVQGIVSDISHQLKTPIANVVMYCDTAVNPKLSEKERDMCLGVLKNQVGKLDFLVQALIQMSRLEQNILHLHTDAVPLMRLLEDARESIGANAKKKKIKVEINCPEDTKLLCDEKWTLEALFNVLDNAVKYSDAGSTIRICSERMEMYTKIQIEDEGTGIAPEHINDVCKRFYREERAAHVEGLGIGLYLTREIIEKESGYLKIQSKEGKGTQVTVYLQNVG</sequence>
<dbReference type="PROSITE" id="PS50109">
    <property type="entry name" value="HIS_KIN"/>
    <property type="match status" value="1"/>
</dbReference>
<dbReference type="PRINTS" id="PR00344">
    <property type="entry name" value="BCTRLSENSOR"/>
</dbReference>
<dbReference type="GO" id="GO:0005886">
    <property type="term" value="C:plasma membrane"/>
    <property type="evidence" value="ECO:0007669"/>
    <property type="project" value="TreeGrafter"/>
</dbReference>
<comment type="subcellular location">
    <subcellularLocation>
        <location evidence="2">Membrane</location>
    </subcellularLocation>
</comment>
<dbReference type="InterPro" id="IPR003661">
    <property type="entry name" value="HisK_dim/P_dom"/>
</dbReference>
<evidence type="ECO:0000256" key="2">
    <source>
        <dbReference type="ARBA" id="ARBA00004370"/>
    </source>
</evidence>
<dbReference type="GO" id="GO:0000155">
    <property type="term" value="F:phosphorelay sensor kinase activity"/>
    <property type="evidence" value="ECO:0007669"/>
    <property type="project" value="InterPro"/>
</dbReference>
<dbReference type="InterPro" id="IPR003594">
    <property type="entry name" value="HATPase_dom"/>
</dbReference>
<keyword evidence="7" id="KW-0902">Two-component regulatory system</keyword>
<dbReference type="AlphaFoldDB" id="A0A923LKL6"/>
<dbReference type="RefSeq" id="WP_186876334.1">
    <property type="nucleotide sequence ID" value="NZ_JACOPF010000002.1"/>
</dbReference>
<dbReference type="SUPFAM" id="SSF55874">
    <property type="entry name" value="ATPase domain of HSP90 chaperone/DNA topoisomerase II/histidine kinase"/>
    <property type="match status" value="1"/>
</dbReference>
<dbReference type="Gene3D" id="3.30.565.10">
    <property type="entry name" value="Histidine kinase-like ATPase, C-terminal domain"/>
    <property type="match status" value="1"/>
</dbReference>
<evidence type="ECO:0000256" key="6">
    <source>
        <dbReference type="ARBA" id="ARBA00022777"/>
    </source>
</evidence>
<dbReference type="Gene3D" id="1.10.287.130">
    <property type="match status" value="1"/>
</dbReference>
<gene>
    <name evidence="10" type="ORF">H8S37_12170</name>
</gene>
<dbReference type="InterPro" id="IPR050351">
    <property type="entry name" value="BphY/WalK/GraS-like"/>
</dbReference>
<keyword evidence="6 10" id="KW-0418">Kinase</keyword>
<protein>
    <recommendedName>
        <fullName evidence="3">histidine kinase</fullName>
        <ecNumber evidence="3">2.7.13.3</ecNumber>
    </recommendedName>
</protein>
<keyword evidence="8" id="KW-0812">Transmembrane</keyword>
<dbReference type="SMART" id="SM00387">
    <property type="entry name" value="HATPase_c"/>
    <property type="match status" value="1"/>
</dbReference>
<comment type="catalytic activity">
    <reaction evidence="1">
        <text>ATP + protein L-histidine = ADP + protein N-phospho-L-histidine.</text>
        <dbReference type="EC" id="2.7.13.3"/>
    </reaction>
</comment>
<evidence type="ECO:0000313" key="10">
    <source>
        <dbReference type="EMBL" id="MBC5689676.1"/>
    </source>
</evidence>
<evidence type="ECO:0000256" key="8">
    <source>
        <dbReference type="SAM" id="Phobius"/>
    </source>
</evidence>
<evidence type="ECO:0000256" key="5">
    <source>
        <dbReference type="ARBA" id="ARBA00022679"/>
    </source>
</evidence>
<dbReference type="CDD" id="cd00082">
    <property type="entry name" value="HisKA"/>
    <property type="match status" value="1"/>
</dbReference>
<keyword evidence="8" id="KW-1133">Transmembrane helix</keyword>
<dbReference type="GO" id="GO:0016036">
    <property type="term" value="P:cellular response to phosphate starvation"/>
    <property type="evidence" value="ECO:0007669"/>
    <property type="project" value="TreeGrafter"/>
</dbReference>
<keyword evidence="5" id="KW-0808">Transferase</keyword>
<accession>A0A923LKL6</accession>
<dbReference type="GO" id="GO:0004721">
    <property type="term" value="F:phosphoprotein phosphatase activity"/>
    <property type="evidence" value="ECO:0007669"/>
    <property type="project" value="TreeGrafter"/>
</dbReference>
<feature type="domain" description="Histidine kinase" evidence="9">
    <location>
        <begin position="94"/>
        <end position="308"/>
    </location>
</feature>
<name>A0A923LKL6_9FIRM</name>
<dbReference type="Pfam" id="PF00512">
    <property type="entry name" value="HisKA"/>
    <property type="match status" value="1"/>
</dbReference>
<dbReference type="InterPro" id="IPR004358">
    <property type="entry name" value="Sig_transdc_His_kin-like_C"/>
</dbReference>
<feature type="transmembrane region" description="Helical" evidence="8">
    <location>
        <begin position="6"/>
        <end position="25"/>
    </location>
</feature>
<dbReference type="EC" id="2.7.13.3" evidence="3"/>
<reference evidence="10" key="1">
    <citation type="submission" date="2020-08" db="EMBL/GenBank/DDBJ databases">
        <title>Genome public.</title>
        <authorList>
            <person name="Liu C."/>
            <person name="Sun Q."/>
        </authorList>
    </citation>
    <scope>NUCLEOTIDE SEQUENCE</scope>
    <source>
        <strain evidence="10">NSJ-55</strain>
    </source>
</reference>
<evidence type="ECO:0000256" key="3">
    <source>
        <dbReference type="ARBA" id="ARBA00012438"/>
    </source>
</evidence>
<dbReference type="SUPFAM" id="SSF47384">
    <property type="entry name" value="Homodimeric domain of signal transducing histidine kinase"/>
    <property type="match status" value="1"/>
</dbReference>
<dbReference type="SMART" id="SM00388">
    <property type="entry name" value="HisKA"/>
    <property type="match status" value="1"/>
</dbReference>